<feature type="compositionally biased region" description="Polar residues" evidence="1">
    <location>
        <begin position="37"/>
        <end position="47"/>
    </location>
</feature>
<feature type="compositionally biased region" description="Basic and acidic residues" evidence="1">
    <location>
        <begin position="48"/>
        <end position="57"/>
    </location>
</feature>
<evidence type="ECO:0000313" key="2">
    <source>
        <dbReference type="EMBL" id="CAG7641482.1"/>
    </source>
</evidence>
<evidence type="ECO:0000313" key="3">
    <source>
        <dbReference type="Proteomes" id="UP000730618"/>
    </source>
</evidence>
<organism evidence="2 3">
    <name type="scientific">Paenibacillus allorhizosphaerae</name>
    <dbReference type="NCBI Taxonomy" id="2849866"/>
    <lineage>
        <taxon>Bacteria</taxon>
        <taxon>Bacillati</taxon>
        <taxon>Bacillota</taxon>
        <taxon>Bacilli</taxon>
        <taxon>Bacillales</taxon>
        <taxon>Paenibacillaceae</taxon>
        <taxon>Paenibacillus</taxon>
    </lineage>
</organism>
<evidence type="ECO:0000256" key="1">
    <source>
        <dbReference type="SAM" id="MobiDB-lite"/>
    </source>
</evidence>
<reference evidence="2 3" key="1">
    <citation type="submission" date="2021-06" db="EMBL/GenBank/DDBJ databases">
        <authorList>
            <person name="Criscuolo A."/>
        </authorList>
    </citation>
    <scope>NUCLEOTIDE SEQUENCE [LARGE SCALE GENOMIC DNA]</scope>
    <source>
        <strain evidence="3">CIP 111802</strain>
    </source>
</reference>
<gene>
    <name evidence="2" type="ORF">PAECIP111802_02746</name>
</gene>
<dbReference type="Proteomes" id="UP000730618">
    <property type="component" value="Unassembled WGS sequence"/>
</dbReference>
<keyword evidence="3" id="KW-1185">Reference proteome</keyword>
<dbReference type="RefSeq" id="WP_218099090.1">
    <property type="nucleotide sequence ID" value="NZ_CAJVCE010000007.1"/>
</dbReference>
<protein>
    <recommendedName>
        <fullName evidence="4">YtxH domain-containing protein</fullName>
    </recommendedName>
</protein>
<accession>A0ABN7TJX6</accession>
<comment type="caution">
    <text evidence="2">The sequence shown here is derived from an EMBL/GenBank/DDBJ whole genome shotgun (WGS) entry which is preliminary data.</text>
</comment>
<feature type="region of interest" description="Disordered" evidence="1">
    <location>
        <begin position="37"/>
        <end position="107"/>
    </location>
</feature>
<evidence type="ECO:0008006" key="4">
    <source>
        <dbReference type="Google" id="ProtNLM"/>
    </source>
</evidence>
<name>A0ABN7TJX6_9BACL</name>
<feature type="compositionally biased region" description="Low complexity" evidence="1">
    <location>
        <begin position="64"/>
        <end position="85"/>
    </location>
</feature>
<dbReference type="EMBL" id="CAJVCE010000007">
    <property type="protein sequence ID" value="CAG7641482.1"/>
    <property type="molecule type" value="Genomic_DNA"/>
</dbReference>
<sequence>MRFGSFLFGGIVGAAAVVYLSNRNKSMLWSVLTKNGSLGSMMNQTNSDKSESAKTKLNDTPAFSKSAASSGQASQSSSPAKSAKGSDYEEVFSSGHGNKVSDIVNQDPNLKSQVEEILTSNKQKEQLQVQ</sequence>
<proteinExistence type="predicted"/>